<dbReference type="RefSeq" id="WP_138856133.1">
    <property type="nucleotide sequence ID" value="NZ_CP040709.1"/>
</dbReference>
<keyword evidence="2" id="KW-1003">Cell membrane</keyword>
<keyword evidence="5 6" id="KW-0472">Membrane</keyword>
<evidence type="ECO:0000256" key="5">
    <source>
        <dbReference type="ARBA" id="ARBA00023136"/>
    </source>
</evidence>
<organism evidence="7 8">
    <name type="scientific">Inhella inkyongensis</name>
    <dbReference type="NCBI Taxonomy" id="392593"/>
    <lineage>
        <taxon>Bacteria</taxon>
        <taxon>Pseudomonadati</taxon>
        <taxon>Pseudomonadota</taxon>
        <taxon>Betaproteobacteria</taxon>
        <taxon>Burkholderiales</taxon>
        <taxon>Sphaerotilaceae</taxon>
        <taxon>Inhella</taxon>
    </lineage>
</organism>
<gene>
    <name evidence="7" type="ORF">HNQ51_003225</name>
</gene>
<protein>
    <submittedName>
        <fullName evidence="7">Flagellar protein FliO/FliZ</fullName>
    </submittedName>
</protein>
<evidence type="ECO:0000256" key="4">
    <source>
        <dbReference type="ARBA" id="ARBA00022989"/>
    </source>
</evidence>
<feature type="transmembrane region" description="Helical" evidence="6">
    <location>
        <begin position="6"/>
        <end position="25"/>
    </location>
</feature>
<sequence length="107" mass="11249">MSPSLAPALWFLAILALIPLALWLLKRTPVAGLQSGVRVIGSTFIGPGQKLLTVETGQGEERRCLLIGVSGQQIQLLTELDPAHCPSPTPLAAPSFSALLAKAKKTP</sequence>
<dbReference type="AlphaFoldDB" id="A0A840SAS5"/>
<dbReference type="Proteomes" id="UP000554837">
    <property type="component" value="Unassembled WGS sequence"/>
</dbReference>
<comment type="subcellular location">
    <subcellularLocation>
        <location evidence="1">Cell membrane</location>
    </subcellularLocation>
</comment>
<evidence type="ECO:0000313" key="8">
    <source>
        <dbReference type="Proteomes" id="UP000554837"/>
    </source>
</evidence>
<dbReference type="OrthoDB" id="8905632at2"/>
<keyword evidence="7" id="KW-0969">Cilium</keyword>
<dbReference type="GO" id="GO:0044781">
    <property type="term" value="P:bacterial-type flagellum organization"/>
    <property type="evidence" value="ECO:0007669"/>
    <property type="project" value="InterPro"/>
</dbReference>
<evidence type="ECO:0000313" key="7">
    <source>
        <dbReference type="EMBL" id="MBB5205894.1"/>
    </source>
</evidence>
<evidence type="ECO:0000256" key="3">
    <source>
        <dbReference type="ARBA" id="ARBA00022692"/>
    </source>
</evidence>
<accession>A0A840SAS5</accession>
<evidence type="ECO:0000256" key="1">
    <source>
        <dbReference type="ARBA" id="ARBA00004236"/>
    </source>
</evidence>
<proteinExistence type="predicted"/>
<keyword evidence="4 6" id="KW-1133">Transmembrane helix</keyword>
<dbReference type="GO" id="GO:0016020">
    <property type="term" value="C:membrane"/>
    <property type="evidence" value="ECO:0007669"/>
    <property type="project" value="InterPro"/>
</dbReference>
<keyword evidence="7" id="KW-0966">Cell projection</keyword>
<name>A0A840SAS5_9BURK</name>
<comment type="caution">
    <text evidence="7">The sequence shown here is derived from an EMBL/GenBank/DDBJ whole genome shotgun (WGS) entry which is preliminary data.</text>
</comment>
<dbReference type="EMBL" id="JACHHO010000006">
    <property type="protein sequence ID" value="MBB5205894.1"/>
    <property type="molecule type" value="Genomic_DNA"/>
</dbReference>
<evidence type="ECO:0000256" key="6">
    <source>
        <dbReference type="SAM" id="Phobius"/>
    </source>
</evidence>
<dbReference type="Pfam" id="PF04347">
    <property type="entry name" value="FliO"/>
    <property type="match status" value="1"/>
</dbReference>
<evidence type="ECO:0000256" key="2">
    <source>
        <dbReference type="ARBA" id="ARBA00022475"/>
    </source>
</evidence>
<keyword evidence="3 6" id="KW-0812">Transmembrane</keyword>
<dbReference type="InterPro" id="IPR022781">
    <property type="entry name" value="Flagellar_biosynth_FliO"/>
</dbReference>
<reference evidence="7 8" key="1">
    <citation type="submission" date="2020-08" db="EMBL/GenBank/DDBJ databases">
        <title>Genomic Encyclopedia of Type Strains, Phase IV (KMG-IV): sequencing the most valuable type-strain genomes for metagenomic binning, comparative biology and taxonomic classification.</title>
        <authorList>
            <person name="Goeker M."/>
        </authorList>
    </citation>
    <scope>NUCLEOTIDE SEQUENCE [LARGE SCALE GENOMIC DNA]</scope>
    <source>
        <strain evidence="7 8">DSM 23958</strain>
    </source>
</reference>
<keyword evidence="8" id="KW-1185">Reference proteome</keyword>
<keyword evidence="7" id="KW-0282">Flagellum</keyword>